<sequence length="223" mass="25079">MHNIRFEITEQGELRILDYPDAVKVVDIPPDLGKTFAHCVLHQRDLAFARDCIQELIDTQASTSEITKRALWHSALVACFKCFGRSHARSKLDPAEIYDQGLQMEVFEYLKSLRNKHIAHDDNDLAQALSGAIVASAESGRKVEDAFCLATYGDTLSNESLNNLRLVIEAAAKWVDEKIESEAEAIVNELRSWDYDTILNLPQLVWTKPTAESIHATRTTPGR</sequence>
<gene>
    <name evidence="1" type="ORF">ACFYY5_29160</name>
</gene>
<comment type="caution">
    <text evidence="1">The sequence shown here is derived from an EMBL/GenBank/DDBJ whole genome shotgun (WGS) entry which is preliminary data.</text>
</comment>
<dbReference type="EMBL" id="JBIATK010000012">
    <property type="protein sequence ID" value="MFF4026926.1"/>
    <property type="molecule type" value="Genomic_DNA"/>
</dbReference>
<evidence type="ECO:0000313" key="2">
    <source>
        <dbReference type="Proteomes" id="UP001602089"/>
    </source>
</evidence>
<dbReference type="Proteomes" id="UP001602089">
    <property type="component" value="Unassembled WGS sequence"/>
</dbReference>
<proteinExistence type="predicted"/>
<protein>
    <submittedName>
        <fullName evidence="1">Uncharacterized protein</fullName>
    </submittedName>
</protein>
<name>A0ABW6TLB4_9NOCA</name>
<dbReference type="RefSeq" id="WP_387131942.1">
    <property type="nucleotide sequence ID" value="NZ_JBIATK010000012.1"/>
</dbReference>
<keyword evidence="2" id="KW-1185">Reference proteome</keyword>
<accession>A0ABW6TLB4</accession>
<reference evidence="1 2" key="1">
    <citation type="submission" date="2024-10" db="EMBL/GenBank/DDBJ databases">
        <title>The Natural Products Discovery Center: Release of the First 8490 Sequenced Strains for Exploring Actinobacteria Biosynthetic Diversity.</title>
        <authorList>
            <person name="Kalkreuter E."/>
            <person name="Kautsar S.A."/>
            <person name="Yang D."/>
            <person name="Bader C.D."/>
            <person name="Teijaro C.N."/>
            <person name="Fluegel L."/>
            <person name="Davis C.M."/>
            <person name="Simpson J.R."/>
            <person name="Lauterbach L."/>
            <person name="Steele A.D."/>
            <person name="Gui C."/>
            <person name="Meng S."/>
            <person name="Li G."/>
            <person name="Viehrig K."/>
            <person name="Ye F."/>
            <person name="Su P."/>
            <person name="Kiefer A.F."/>
            <person name="Nichols A."/>
            <person name="Cepeda A.J."/>
            <person name="Yan W."/>
            <person name="Fan B."/>
            <person name="Jiang Y."/>
            <person name="Adhikari A."/>
            <person name="Zheng C.-J."/>
            <person name="Schuster L."/>
            <person name="Cowan T.M."/>
            <person name="Smanski M.J."/>
            <person name="Chevrette M.G."/>
            <person name="De Carvalho L.P.S."/>
            <person name="Shen B."/>
        </authorList>
    </citation>
    <scope>NUCLEOTIDE SEQUENCE [LARGE SCALE GENOMIC DNA]</scope>
    <source>
        <strain evidence="1 2">NPDC001867</strain>
    </source>
</reference>
<evidence type="ECO:0000313" key="1">
    <source>
        <dbReference type="EMBL" id="MFF4026926.1"/>
    </source>
</evidence>
<organism evidence="1 2">
    <name type="scientific">Nocardia elegans</name>
    <dbReference type="NCBI Taxonomy" id="300029"/>
    <lineage>
        <taxon>Bacteria</taxon>
        <taxon>Bacillati</taxon>
        <taxon>Actinomycetota</taxon>
        <taxon>Actinomycetes</taxon>
        <taxon>Mycobacteriales</taxon>
        <taxon>Nocardiaceae</taxon>
        <taxon>Nocardia</taxon>
    </lineage>
</organism>